<dbReference type="InterPro" id="IPR003903">
    <property type="entry name" value="UIM_dom"/>
</dbReference>
<dbReference type="SUPFAM" id="SSF47807">
    <property type="entry name" value="5' to 3' exonuclease, C-terminal subdomain"/>
    <property type="match status" value="1"/>
</dbReference>
<keyword evidence="12" id="KW-0539">Nucleus</keyword>
<dbReference type="SUPFAM" id="SSF88723">
    <property type="entry name" value="PIN domain-like"/>
    <property type="match status" value="1"/>
</dbReference>
<dbReference type="CDD" id="cd09904">
    <property type="entry name" value="H3TH_XPG"/>
    <property type="match status" value="1"/>
</dbReference>
<dbReference type="EMBL" id="JABFTP020000144">
    <property type="protein sequence ID" value="KAL3281160.1"/>
    <property type="molecule type" value="Genomic_DNA"/>
</dbReference>
<evidence type="ECO:0000256" key="4">
    <source>
        <dbReference type="ARBA" id="ARBA00022553"/>
    </source>
</evidence>
<evidence type="ECO:0000313" key="17">
    <source>
        <dbReference type="EMBL" id="KAL3281160.1"/>
    </source>
</evidence>
<dbReference type="PROSITE" id="PS00842">
    <property type="entry name" value="XPG_2"/>
    <property type="match status" value="1"/>
</dbReference>
<dbReference type="InterPro" id="IPR036279">
    <property type="entry name" value="5-3_exonuclease_C_sf"/>
</dbReference>
<feature type="compositionally biased region" description="Basic residues" evidence="14">
    <location>
        <begin position="1073"/>
        <end position="1084"/>
    </location>
</feature>
<dbReference type="InterPro" id="IPR006085">
    <property type="entry name" value="XPG_DNA_repair_N"/>
</dbReference>
<comment type="cofactor">
    <cofactor evidence="1">
        <name>Mg(2+)</name>
        <dbReference type="ChEBI" id="CHEBI:18420"/>
    </cofactor>
</comment>
<dbReference type="SMART" id="SM00484">
    <property type="entry name" value="XPGI"/>
    <property type="match status" value="1"/>
</dbReference>
<protein>
    <recommendedName>
        <fullName evidence="19">DNA repair protein complementing XP-G cells</fullName>
    </recommendedName>
</protein>
<feature type="coiled-coil region" evidence="13">
    <location>
        <begin position="1183"/>
        <end position="1226"/>
    </location>
</feature>
<dbReference type="GO" id="GO:0006281">
    <property type="term" value="P:DNA repair"/>
    <property type="evidence" value="ECO:0007669"/>
    <property type="project" value="UniProtKB-KW"/>
</dbReference>
<keyword evidence="5" id="KW-0540">Nuclease</keyword>
<dbReference type="InterPro" id="IPR006084">
    <property type="entry name" value="XPG/Rad2"/>
</dbReference>
<dbReference type="SMART" id="SM00279">
    <property type="entry name" value="HhH2"/>
    <property type="match status" value="1"/>
</dbReference>
<feature type="compositionally biased region" description="Polar residues" evidence="14">
    <location>
        <begin position="1138"/>
        <end position="1153"/>
    </location>
</feature>
<feature type="domain" description="XPG-I" evidence="15">
    <location>
        <begin position="746"/>
        <end position="815"/>
    </location>
</feature>
<evidence type="ECO:0000256" key="14">
    <source>
        <dbReference type="SAM" id="MobiDB-lite"/>
    </source>
</evidence>
<evidence type="ECO:0000256" key="5">
    <source>
        <dbReference type="ARBA" id="ARBA00022722"/>
    </source>
</evidence>
<dbReference type="FunFam" id="3.40.50.1010:FF:000044">
    <property type="entry name" value="DNA repair endonuclease"/>
    <property type="match status" value="1"/>
</dbReference>
<dbReference type="PROSITE" id="PS00841">
    <property type="entry name" value="XPG_1"/>
    <property type="match status" value="1"/>
</dbReference>
<evidence type="ECO:0000256" key="13">
    <source>
        <dbReference type="SAM" id="Coils"/>
    </source>
</evidence>
<evidence type="ECO:0000256" key="1">
    <source>
        <dbReference type="ARBA" id="ARBA00001946"/>
    </source>
</evidence>
<keyword evidence="11" id="KW-0234">DNA repair</keyword>
<comment type="caution">
    <text evidence="17">The sequence shown here is derived from an EMBL/GenBank/DDBJ whole genome shotgun (WGS) entry which is preliminary data.</text>
</comment>
<evidence type="ECO:0000256" key="10">
    <source>
        <dbReference type="ARBA" id="ARBA00022842"/>
    </source>
</evidence>
<feature type="compositionally biased region" description="Basic and acidic residues" evidence="14">
    <location>
        <begin position="1015"/>
        <end position="1029"/>
    </location>
</feature>
<comment type="similarity">
    <text evidence="3">Belongs to the XPG/RAD2 endonuclease family. XPG subfamily.</text>
</comment>
<feature type="region of interest" description="Disordered" evidence="14">
    <location>
        <begin position="535"/>
        <end position="559"/>
    </location>
</feature>
<organism evidence="17 18">
    <name type="scientific">Cryptolaemus montrouzieri</name>
    <dbReference type="NCBI Taxonomy" id="559131"/>
    <lineage>
        <taxon>Eukaryota</taxon>
        <taxon>Metazoa</taxon>
        <taxon>Ecdysozoa</taxon>
        <taxon>Arthropoda</taxon>
        <taxon>Hexapoda</taxon>
        <taxon>Insecta</taxon>
        <taxon>Pterygota</taxon>
        <taxon>Neoptera</taxon>
        <taxon>Endopterygota</taxon>
        <taxon>Coleoptera</taxon>
        <taxon>Polyphaga</taxon>
        <taxon>Cucujiformia</taxon>
        <taxon>Coccinelloidea</taxon>
        <taxon>Coccinellidae</taxon>
        <taxon>Scymninae</taxon>
        <taxon>Scymnini</taxon>
        <taxon>Cryptolaemus</taxon>
    </lineage>
</organism>
<evidence type="ECO:0000256" key="9">
    <source>
        <dbReference type="ARBA" id="ARBA00022801"/>
    </source>
</evidence>
<keyword evidence="6" id="KW-0479">Metal-binding</keyword>
<feature type="compositionally biased region" description="Basic and acidic residues" evidence="14">
    <location>
        <begin position="143"/>
        <end position="154"/>
    </location>
</feature>
<evidence type="ECO:0000256" key="12">
    <source>
        <dbReference type="ARBA" id="ARBA00023242"/>
    </source>
</evidence>
<evidence type="ECO:0000313" key="18">
    <source>
        <dbReference type="Proteomes" id="UP001516400"/>
    </source>
</evidence>
<dbReference type="PANTHER" id="PTHR16171">
    <property type="entry name" value="DNA REPAIR PROTEIN COMPLEMENTING XP-G CELLS-RELATED"/>
    <property type="match status" value="1"/>
</dbReference>
<feature type="region of interest" description="Disordered" evidence="14">
    <location>
        <begin position="143"/>
        <end position="178"/>
    </location>
</feature>
<feature type="region of interest" description="Disordered" evidence="14">
    <location>
        <begin position="998"/>
        <end position="1038"/>
    </location>
</feature>
<dbReference type="GO" id="GO:0005634">
    <property type="term" value="C:nucleus"/>
    <property type="evidence" value="ECO:0007669"/>
    <property type="project" value="UniProtKB-SubCell"/>
</dbReference>
<keyword evidence="10" id="KW-0460">Magnesium</keyword>
<evidence type="ECO:0000256" key="8">
    <source>
        <dbReference type="ARBA" id="ARBA00022763"/>
    </source>
</evidence>
<evidence type="ECO:0000256" key="7">
    <source>
        <dbReference type="ARBA" id="ARBA00022759"/>
    </source>
</evidence>
<dbReference type="Gene3D" id="1.10.150.20">
    <property type="entry name" value="5' to 3' exonuclease, C-terminal subdomain"/>
    <property type="match status" value="1"/>
</dbReference>
<gene>
    <name evidence="17" type="ORF">HHI36_004378</name>
</gene>
<dbReference type="Gene3D" id="3.40.50.1010">
    <property type="entry name" value="5'-nuclease"/>
    <property type="match status" value="2"/>
</dbReference>
<keyword evidence="7" id="KW-0255">Endonuclease</keyword>
<dbReference type="InterPro" id="IPR006086">
    <property type="entry name" value="XPG-I_dom"/>
</dbReference>
<keyword evidence="18" id="KW-1185">Reference proteome</keyword>
<feature type="region of interest" description="Disordered" evidence="14">
    <location>
        <begin position="1255"/>
        <end position="1289"/>
    </location>
</feature>
<comment type="subcellular location">
    <subcellularLocation>
        <location evidence="2">Nucleus</location>
    </subcellularLocation>
</comment>
<dbReference type="SMART" id="SM00485">
    <property type="entry name" value="XPGN"/>
    <property type="match status" value="1"/>
</dbReference>
<dbReference type="Proteomes" id="UP001516400">
    <property type="component" value="Unassembled WGS sequence"/>
</dbReference>
<evidence type="ECO:0000256" key="6">
    <source>
        <dbReference type="ARBA" id="ARBA00022723"/>
    </source>
</evidence>
<keyword evidence="9" id="KW-0378">Hydrolase</keyword>
<dbReference type="PRINTS" id="PR00066">
    <property type="entry name" value="XRODRMPGMNTG"/>
</dbReference>
<dbReference type="GO" id="GO:0004519">
    <property type="term" value="F:endonuclease activity"/>
    <property type="evidence" value="ECO:0007669"/>
    <property type="project" value="UniProtKB-KW"/>
</dbReference>
<dbReference type="InterPro" id="IPR029060">
    <property type="entry name" value="PIN-like_dom_sf"/>
</dbReference>
<keyword evidence="8" id="KW-0227">DNA damage</keyword>
<feature type="region of interest" description="Disordered" evidence="14">
    <location>
        <begin position="313"/>
        <end position="334"/>
    </location>
</feature>
<evidence type="ECO:0000259" key="15">
    <source>
        <dbReference type="SMART" id="SM00484"/>
    </source>
</evidence>
<dbReference type="PROSITE" id="PS50330">
    <property type="entry name" value="UIM"/>
    <property type="match status" value="1"/>
</dbReference>
<feature type="compositionally biased region" description="Basic and acidic residues" evidence="14">
    <location>
        <begin position="1085"/>
        <end position="1100"/>
    </location>
</feature>
<feature type="region of interest" description="Disordered" evidence="14">
    <location>
        <begin position="436"/>
        <end position="458"/>
    </location>
</feature>
<dbReference type="Pfam" id="PF00752">
    <property type="entry name" value="XPG_N"/>
    <property type="match status" value="1"/>
</dbReference>
<feature type="region of interest" description="Disordered" evidence="14">
    <location>
        <begin position="1070"/>
        <end position="1169"/>
    </location>
</feature>
<evidence type="ECO:0000259" key="16">
    <source>
        <dbReference type="SMART" id="SM00485"/>
    </source>
</evidence>
<evidence type="ECO:0008006" key="19">
    <source>
        <dbReference type="Google" id="ProtNLM"/>
    </source>
</evidence>
<dbReference type="PRINTS" id="PR00853">
    <property type="entry name" value="XPGRADSUPER"/>
</dbReference>
<dbReference type="GO" id="GO:0046872">
    <property type="term" value="F:metal ion binding"/>
    <property type="evidence" value="ECO:0007669"/>
    <property type="project" value="UniProtKB-KW"/>
</dbReference>
<dbReference type="InterPro" id="IPR008918">
    <property type="entry name" value="HhH2"/>
</dbReference>
<reference evidence="17 18" key="1">
    <citation type="journal article" date="2021" name="BMC Biol.">
        <title>Horizontally acquired antibacterial genes associated with adaptive radiation of ladybird beetles.</title>
        <authorList>
            <person name="Li H.S."/>
            <person name="Tang X.F."/>
            <person name="Huang Y.H."/>
            <person name="Xu Z.Y."/>
            <person name="Chen M.L."/>
            <person name="Du X.Y."/>
            <person name="Qiu B.Y."/>
            <person name="Chen P.T."/>
            <person name="Zhang W."/>
            <person name="Slipinski A."/>
            <person name="Escalona H.E."/>
            <person name="Waterhouse R.M."/>
            <person name="Zwick A."/>
            <person name="Pang H."/>
        </authorList>
    </citation>
    <scope>NUCLEOTIDE SEQUENCE [LARGE SCALE GENOMIC DNA]</scope>
    <source>
        <strain evidence="17">SYSU2018</strain>
    </source>
</reference>
<dbReference type="Pfam" id="PF00867">
    <property type="entry name" value="XPG_I"/>
    <property type="match status" value="1"/>
</dbReference>
<evidence type="ECO:0000256" key="11">
    <source>
        <dbReference type="ARBA" id="ARBA00023204"/>
    </source>
</evidence>
<accession>A0ABD2NR69</accession>
<evidence type="ECO:0000256" key="3">
    <source>
        <dbReference type="ARBA" id="ARBA00005283"/>
    </source>
</evidence>
<feature type="compositionally biased region" description="Basic and acidic residues" evidence="14">
    <location>
        <begin position="1115"/>
        <end position="1135"/>
    </location>
</feature>
<evidence type="ECO:0000256" key="2">
    <source>
        <dbReference type="ARBA" id="ARBA00004123"/>
    </source>
</evidence>
<dbReference type="InterPro" id="IPR019974">
    <property type="entry name" value="XPG_CS"/>
</dbReference>
<sequence length="1289" mass="146334">MGVHGLWRLIEPSGKPVPVESLENKVLAVDVSIWLHQAIKGFQDAKGAPALNAHLLGVFHRVCKLLYFKVKPVFVFDGGVPTLKRETIAKRNKLKHQHTSDADRLQKQLLTTLIKHSAVNKVLSDKAKAAIITSANPVQTKETEDLYKLPELDSTKSSSDEEESAETDSGSPTKHWNLHNIDTKSEHFKSLPADVRHEILTDLKETRKQSSWGRLHELPTQSDDFSGFQMKRLLKRHEVQSALDEAAKEIGGHSHSLEELEEILRDQGVISEKFAKSRIASDENTRYLYIRNVKEALEAARLKEENKLASIKEEENKIKEESEEDSPEKSKADLELEEDLKKAIALSLQDQPSSSGYVQKKKLSDYSFLDSLCDEDFDSEESEENDQIFSKTTKLTSAQNYMMEYSGLAPNEIARIIESNELKKPKKRRLDQMKQNFEGSTEKMDNGSSELKVLEKTETELDRKEAIELIEPHSKKSKMIDIGPTQVESVEITLNSESDGDFEEVKNISSSQVVDNSVSIKEKPSEISMIIEESENMETDKEHKSNQIDSPKLKLSKPTINITEPNNLMILDVEKKEEEFKPNQDEFMSDSGDSEDFEDVPMKTTDVKKENVFEIKIETEKFEENEDLFADIFTPKIERESEQKVQQISDEKNTIVEIKKDGEVETNIEKNMVNKESSLLKDLKKKAEEMRTQGASKSTLSDEELKKIQEELSQEQIELRNEQGQKERLGANITDQMYKEAQELLELFGLPYVIAPMEAEAQCAFLESASLTDGTITDDSDIWLFGGKTVYKNFFNQTKHVLEYRAEDIKHHFKLTREQMILLALLVGSDYTVGLQGVGPVTALEILAAFPSSSASSFTLSHNQLLLGLSEFKSWFTNSKTVARGKNSLRNKLKNITFTENFPSAQVVQAYLNPTVDTSEEQFAWSKPDFVALVDFGRTKFGWSKTKTEEILKPVIKKMKETKYQSTLLKYFQIKHNLNAEDALKLMSGRVKAAVKRIGRDPKETGDSDDFEEEEKPKQINKSNKDEKKNVKKSKAKKKSCSNDTLVGEFIEGDELEAIFDDVVQSSENALVKKSKKGGKKVANKKVEKKTTQLTDKDAPNEGISADNQKPTTSNHDEKIDNTNDNLSKEDEKLKSIIPTSMPKSTKTKNSSKQIEKKNFKPNARKAKVKKEEFSNESALEVVEDEELKILQATEALSEKRIEEIKKEAEKRIEEEINKKRLINRKLHSKEYIPQKERDQRNLVRTRLKAIEVFRKSKIDPPKKKGGVNKANTIKDDAGLSESSSDSDL</sequence>
<proteinExistence type="inferred from homology"/>
<dbReference type="CDD" id="cd09868">
    <property type="entry name" value="PIN_XPG_RAD2"/>
    <property type="match status" value="2"/>
</dbReference>
<keyword evidence="13" id="KW-0175">Coiled coil</keyword>
<dbReference type="InterPro" id="IPR001044">
    <property type="entry name" value="XPG/Rad2_eukaryotes"/>
</dbReference>
<keyword evidence="4" id="KW-0597">Phosphoprotein</keyword>
<feature type="coiled-coil region" evidence="13">
    <location>
        <begin position="673"/>
        <end position="732"/>
    </location>
</feature>
<dbReference type="GO" id="GO:0016787">
    <property type="term" value="F:hydrolase activity"/>
    <property type="evidence" value="ECO:0007669"/>
    <property type="project" value="UniProtKB-KW"/>
</dbReference>
<name>A0ABD2NR69_9CUCU</name>
<dbReference type="PANTHER" id="PTHR16171:SF7">
    <property type="entry name" value="DNA REPAIR PROTEIN RAD2"/>
    <property type="match status" value="1"/>
</dbReference>
<feature type="domain" description="XPG N-terminal" evidence="16">
    <location>
        <begin position="1"/>
        <end position="98"/>
    </location>
</feature>
<feature type="region of interest" description="Disordered" evidence="14">
    <location>
        <begin position="584"/>
        <end position="603"/>
    </location>
</feature>